<dbReference type="InterPro" id="IPR001509">
    <property type="entry name" value="Epimerase_deHydtase"/>
</dbReference>
<gene>
    <name evidence="2" type="ORF">FHR21_002398</name>
</gene>
<dbReference type="InterPro" id="IPR051783">
    <property type="entry name" value="NAD(P)-dependent_oxidoreduct"/>
</dbReference>
<protein>
    <submittedName>
        <fullName evidence="2">Nucleoside-diphosphate-sugar epimerase</fullName>
    </submittedName>
</protein>
<sequence length="370" mass="40224">MATALVVGGTAATGVSIVAGLRERGYDVTIYHRGTHELPELDDLEHIHGDPHHRATIAADLGTRRWDVVVATYGRIRYLAEALANRTGHFVSVSGAPVIGASVGVPTTEDTPYEAAENAPAGLGGILPRIAETERAVLKAGEQGAFRASVVRYPYVYGPHAVAPLEWHVVQRVLDRRKRWIVQAGGLGISSRCASPNAAEFVLRALDRPEAADGRIFNAADSRQFTTREWVSAIAASLDWEFEFVDIPASIAPLGSSAVPMAGEYSWIRKSDVEQGLIRHQLLSNLYGREVLGYADKVDPLDWMTTTVQHWLKNPPTVDGEDGRLGAADFDYAAEDRLLQFWDATCAGAPDFSGRTVRQHPYAHPAEATP</sequence>
<dbReference type="Gene3D" id="3.40.50.720">
    <property type="entry name" value="NAD(P)-binding Rossmann-like Domain"/>
    <property type="match status" value="1"/>
</dbReference>
<dbReference type="RefSeq" id="WP_184098512.1">
    <property type="nucleotide sequence ID" value="NZ_JACIJH010000007.1"/>
</dbReference>
<comment type="caution">
    <text evidence="2">The sequence shown here is derived from an EMBL/GenBank/DDBJ whole genome shotgun (WGS) entry which is preliminary data.</text>
</comment>
<dbReference type="GO" id="GO:0005737">
    <property type="term" value="C:cytoplasm"/>
    <property type="evidence" value="ECO:0007669"/>
    <property type="project" value="TreeGrafter"/>
</dbReference>
<dbReference type="AlphaFoldDB" id="A0A7W9B698"/>
<dbReference type="PANTHER" id="PTHR48079:SF6">
    <property type="entry name" value="NAD(P)-BINDING DOMAIN-CONTAINING PROTEIN-RELATED"/>
    <property type="match status" value="1"/>
</dbReference>
<accession>A0A7W9B698</accession>
<dbReference type="InterPro" id="IPR036291">
    <property type="entry name" value="NAD(P)-bd_dom_sf"/>
</dbReference>
<keyword evidence="3" id="KW-1185">Reference proteome</keyword>
<evidence type="ECO:0000259" key="1">
    <source>
        <dbReference type="Pfam" id="PF01370"/>
    </source>
</evidence>
<feature type="domain" description="NAD-dependent epimerase/dehydratase" evidence="1">
    <location>
        <begin position="4"/>
        <end position="219"/>
    </location>
</feature>
<dbReference type="Proteomes" id="UP000537161">
    <property type="component" value="Unassembled WGS sequence"/>
</dbReference>
<dbReference type="EMBL" id="JACIJH010000007">
    <property type="protein sequence ID" value="MBB5707036.1"/>
    <property type="molecule type" value="Genomic_DNA"/>
</dbReference>
<dbReference type="Pfam" id="PF01370">
    <property type="entry name" value="Epimerase"/>
    <property type="match status" value="1"/>
</dbReference>
<dbReference type="SUPFAM" id="SSF51735">
    <property type="entry name" value="NAD(P)-binding Rossmann-fold domains"/>
    <property type="match status" value="1"/>
</dbReference>
<evidence type="ECO:0000313" key="2">
    <source>
        <dbReference type="EMBL" id="MBB5707036.1"/>
    </source>
</evidence>
<proteinExistence type="predicted"/>
<reference evidence="2 3" key="1">
    <citation type="submission" date="2020-08" db="EMBL/GenBank/DDBJ databases">
        <title>Genomic Encyclopedia of Type Strains, Phase IV (KMG-IV): sequencing the most valuable type-strain genomes for metagenomic binning, comparative biology and taxonomic classification.</title>
        <authorList>
            <person name="Goeker M."/>
        </authorList>
    </citation>
    <scope>NUCLEOTIDE SEQUENCE [LARGE SCALE GENOMIC DNA]</scope>
    <source>
        <strain evidence="2 3">DSM 27163</strain>
    </source>
</reference>
<dbReference type="PANTHER" id="PTHR48079">
    <property type="entry name" value="PROTEIN YEEZ"/>
    <property type="match status" value="1"/>
</dbReference>
<dbReference type="GO" id="GO:0004029">
    <property type="term" value="F:aldehyde dehydrogenase (NAD+) activity"/>
    <property type="evidence" value="ECO:0007669"/>
    <property type="project" value="TreeGrafter"/>
</dbReference>
<organism evidence="2 3">
    <name type="scientific">Sphingopyxis panaciterrulae</name>
    <dbReference type="NCBI Taxonomy" id="462372"/>
    <lineage>
        <taxon>Bacteria</taxon>
        <taxon>Pseudomonadati</taxon>
        <taxon>Pseudomonadota</taxon>
        <taxon>Alphaproteobacteria</taxon>
        <taxon>Sphingomonadales</taxon>
        <taxon>Sphingomonadaceae</taxon>
        <taxon>Sphingopyxis</taxon>
    </lineage>
</organism>
<name>A0A7W9B698_9SPHN</name>
<evidence type="ECO:0000313" key="3">
    <source>
        <dbReference type="Proteomes" id="UP000537161"/>
    </source>
</evidence>